<feature type="signal peptide" evidence="1">
    <location>
        <begin position="1"/>
        <end position="19"/>
    </location>
</feature>
<dbReference type="Proteomes" id="UP000800039">
    <property type="component" value="Unassembled WGS sequence"/>
</dbReference>
<dbReference type="SUPFAM" id="SSF55486">
    <property type="entry name" value="Metalloproteases ('zincins'), catalytic domain"/>
    <property type="match status" value="1"/>
</dbReference>
<evidence type="ECO:0000256" key="1">
    <source>
        <dbReference type="SAM" id="SignalP"/>
    </source>
</evidence>
<sequence length="422" mass="47715">MVRLESLVFFAQLAAFTTASPVQSTQGPQNNDAISKRENWNLDDLNKEFKGILWDNAFKDCNAGQLDKLIYTTRAAMSMLDLPFGDPEKKKEYKYTQGWNRYFGDYQWWLSNGFQDIEYATQIEHNLVQVQKYPREGHSSSTSNAKKIHFTCNYKAQVDGEKLCSSGITGAITVAPQGSSFERWTIAFCPYFFTSDKLKYLEDRTKGEKTTFAHIGDLDTYERVLAHELMHVDIVSYKPRHIEDVIGKLTPGGADLQIYGEGRCRDYARRDRPKANTAVRHNADNYSWFFLYYWFDVKWEWSKAGANADEPKTNNQNVEVASTSFPKNERDLQGSTGMPYGCTRHFLPLDSHFHPVVKCDYVGGDFTSKGGCDLTDQCRKPFANGNAVDPACVCTCDGKQTPLRDDKCAGFAGALPGRPSPP</sequence>
<keyword evidence="1" id="KW-0732">Signal</keyword>
<dbReference type="GeneID" id="63853872"/>
<dbReference type="Gene3D" id="3.40.390.10">
    <property type="entry name" value="Collagenase (Catalytic Domain)"/>
    <property type="match status" value="1"/>
</dbReference>
<gene>
    <name evidence="2" type="ORF">K460DRAFT_403404</name>
</gene>
<feature type="chain" id="PRO_5040240881" description="Lysine-specific metallo-endopeptidase domain-containing protein" evidence="1">
    <location>
        <begin position="20"/>
        <end position="422"/>
    </location>
</feature>
<accession>A0A9P4LBE2</accession>
<dbReference type="GO" id="GO:0008237">
    <property type="term" value="F:metallopeptidase activity"/>
    <property type="evidence" value="ECO:0007669"/>
    <property type="project" value="InterPro"/>
</dbReference>
<name>A0A9P4LBE2_9PLEO</name>
<dbReference type="RefSeq" id="XP_040790667.1">
    <property type="nucleotide sequence ID" value="XM_040936622.1"/>
</dbReference>
<evidence type="ECO:0000313" key="3">
    <source>
        <dbReference type="Proteomes" id="UP000800039"/>
    </source>
</evidence>
<dbReference type="EMBL" id="ML976615">
    <property type="protein sequence ID" value="KAF1848104.1"/>
    <property type="molecule type" value="Genomic_DNA"/>
</dbReference>
<evidence type="ECO:0000313" key="2">
    <source>
        <dbReference type="EMBL" id="KAF1848104.1"/>
    </source>
</evidence>
<dbReference type="OrthoDB" id="3798277at2759"/>
<protein>
    <recommendedName>
        <fullName evidence="4">Lysine-specific metallo-endopeptidase domain-containing protein</fullName>
    </recommendedName>
</protein>
<proteinExistence type="predicted"/>
<comment type="caution">
    <text evidence="2">The sequence shown here is derived from an EMBL/GenBank/DDBJ whole genome shotgun (WGS) entry which is preliminary data.</text>
</comment>
<organism evidence="2 3">
    <name type="scientific">Cucurbitaria berberidis CBS 394.84</name>
    <dbReference type="NCBI Taxonomy" id="1168544"/>
    <lineage>
        <taxon>Eukaryota</taxon>
        <taxon>Fungi</taxon>
        <taxon>Dikarya</taxon>
        <taxon>Ascomycota</taxon>
        <taxon>Pezizomycotina</taxon>
        <taxon>Dothideomycetes</taxon>
        <taxon>Pleosporomycetidae</taxon>
        <taxon>Pleosporales</taxon>
        <taxon>Pleosporineae</taxon>
        <taxon>Cucurbitariaceae</taxon>
        <taxon>Cucurbitaria</taxon>
    </lineage>
</organism>
<evidence type="ECO:0008006" key="4">
    <source>
        <dbReference type="Google" id="ProtNLM"/>
    </source>
</evidence>
<dbReference type="InterPro" id="IPR024079">
    <property type="entry name" value="MetalloPept_cat_dom_sf"/>
</dbReference>
<keyword evidence="3" id="KW-1185">Reference proteome</keyword>
<dbReference type="AlphaFoldDB" id="A0A9P4LBE2"/>
<reference evidence="2" key="1">
    <citation type="submission" date="2020-01" db="EMBL/GenBank/DDBJ databases">
        <authorList>
            <consortium name="DOE Joint Genome Institute"/>
            <person name="Haridas S."/>
            <person name="Albert R."/>
            <person name="Binder M."/>
            <person name="Bloem J."/>
            <person name="Labutti K."/>
            <person name="Salamov A."/>
            <person name="Andreopoulos B."/>
            <person name="Baker S.E."/>
            <person name="Barry K."/>
            <person name="Bills G."/>
            <person name="Bluhm B.H."/>
            <person name="Cannon C."/>
            <person name="Castanera R."/>
            <person name="Culley D.E."/>
            <person name="Daum C."/>
            <person name="Ezra D."/>
            <person name="Gonzalez J.B."/>
            <person name="Henrissat B."/>
            <person name="Kuo A."/>
            <person name="Liang C."/>
            <person name="Lipzen A."/>
            <person name="Lutzoni F."/>
            <person name="Magnuson J."/>
            <person name="Mondo S."/>
            <person name="Nolan M."/>
            <person name="Ohm R."/>
            <person name="Pangilinan J."/>
            <person name="Park H.-J."/>
            <person name="Ramirez L."/>
            <person name="Alfaro M."/>
            <person name="Sun H."/>
            <person name="Tritt A."/>
            <person name="Yoshinaga Y."/>
            <person name="Zwiers L.-H."/>
            <person name="Turgeon B.G."/>
            <person name="Goodwin S.B."/>
            <person name="Spatafora J.W."/>
            <person name="Crous P.W."/>
            <person name="Grigoriev I.V."/>
        </authorList>
    </citation>
    <scope>NUCLEOTIDE SEQUENCE</scope>
    <source>
        <strain evidence="2">CBS 394.84</strain>
    </source>
</reference>